<name>A0A0B6YIY5_9EUPU</name>
<sequence length="50" mass="5542">MEASLTMQMKVEDSHHLRCKAFWTLDPYGNVVAVVDVDDGDDEAGAEDDD</sequence>
<organism evidence="1">
    <name type="scientific">Arion vulgaris</name>
    <dbReference type="NCBI Taxonomy" id="1028688"/>
    <lineage>
        <taxon>Eukaryota</taxon>
        <taxon>Metazoa</taxon>
        <taxon>Spiralia</taxon>
        <taxon>Lophotrochozoa</taxon>
        <taxon>Mollusca</taxon>
        <taxon>Gastropoda</taxon>
        <taxon>Heterobranchia</taxon>
        <taxon>Euthyneura</taxon>
        <taxon>Panpulmonata</taxon>
        <taxon>Eupulmonata</taxon>
        <taxon>Stylommatophora</taxon>
        <taxon>Helicina</taxon>
        <taxon>Arionoidea</taxon>
        <taxon>Arionidae</taxon>
        <taxon>Arion</taxon>
    </lineage>
</organism>
<protein>
    <submittedName>
        <fullName evidence="1">Uncharacterized protein</fullName>
    </submittedName>
</protein>
<accession>A0A0B6YIY5</accession>
<dbReference type="AlphaFoldDB" id="A0A0B6YIY5"/>
<dbReference type="EMBL" id="HACG01009328">
    <property type="protein sequence ID" value="CEK56193.1"/>
    <property type="molecule type" value="Transcribed_RNA"/>
</dbReference>
<evidence type="ECO:0000313" key="1">
    <source>
        <dbReference type="EMBL" id="CEK56193.1"/>
    </source>
</evidence>
<proteinExistence type="predicted"/>
<reference evidence="1" key="1">
    <citation type="submission" date="2014-12" db="EMBL/GenBank/DDBJ databases">
        <title>Insight into the proteome of Arion vulgaris.</title>
        <authorList>
            <person name="Aradska J."/>
            <person name="Bulat T."/>
            <person name="Smidak R."/>
            <person name="Sarate P."/>
            <person name="Gangsoo J."/>
            <person name="Sialana F."/>
            <person name="Bilban M."/>
            <person name="Lubec G."/>
        </authorList>
    </citation>
    <scope>NUCLEOTIDE SEQUENCE</scope>
    <source>
        <tissue evidence="1">Skin</tissue>
    </source>
</reference>
<gene>
    <name evidence="1" type="primary">ORF27046</name>
</gene>